<feature type="transmembrane region" description="Helical" evidence="2">
    <location>
        <begin position="52"/>
        <end position="75"/>
    </location>
</feature>
<gene>
    <name evidence="3" type="ORF">Ciccas_009178</name>
</gene>
<keyword evidence="2" id="KW-0812">Transmembrane</keyword>
<proteinExistence type="predicted"/>
<dbReference type="AlphaFoldDB" id="A0ABD2PY01"/>
<name>A0ABD2PY01_9PLAT</name>
<protein>
    <submittedName>
        <fullName evidence="3">Uncharacterized protein</fullName>
    </submittedName>
</protein>
<comment type="caution">
    <text evidence="3">The sequence shown here is derived from an EMBL/GenBank/DDBJ whole genome shotgun (WGS) entry which is preliminary data.</text>
</comment>
<dbReference type="Proteomes" id="UP001626550">
    <property type="component" value="Unassembled WGS sequence"/>
</dbReference>
<keyword evidence="2" id="KW-1133">Transmembrane helix</keyword>
<keyword evidence="2" id="KW-0472">Membrane</keyword>
<sequence>MDKLSHRFSSGLELSNIDSEDLMLTLGEHSHSTDDTMDHPYSYTKSDLHAQMLMFCYGLTMGLVSASFYQFYALIRKSTKVGFHLFHLNCQLQNYAPCAFPAFRFIIQHVTSVLKSFHSLLCGHFKHTRANSHIISAYKQDRRLLTVREFSRTIVHFSNCSCFSLDFCFCLCDSCQRCNLRKFVRLKCLRSLVVDGGFLQQTQVLRQKALAIASATIYQERSYESGFLSTEETFHSDLSSNSSAYLTPKKPRKLVAAILPQTREHSSSTQLSGIFADCNMGILAQSTPNTLRNSCRCKSQITQLFDQAVQTSPVHRSFQLPEDENQVSSTSSVQHLRHEDNFFINSEDDYEYDEENQELLLDYQDEFDEGDVQTSQLHLDDEQAYPNGDELAETVCLKECGSAVSDFEEEDEAPPSPSPQKRLPKRAATTFVPNRSSEIIPPSNLPDIPHRMTRSAYIPGNTSST</sequence>
<reference evidence="3 4" key="1">
    <citation type="submission" date="2024-11" db="EMBL/GenBank/DDBJ databases">
        <title>Adaptive evolution of stress response genes in parasites aligns with host niche diversity.</title>
        <authorList>
            <person name="Hahn C."/>
            <person name="Resl P."/>
        </authorList>
    </citation>
    <scope>NUCLEOTIDE SEQUENCE [LARGE SCALE GENOMIC DNA]</scope>
    <source>
        <strain evidence="3">EGGRZ-B1_66</strain>
        <tissue evidence="3">Body</tissue>
    </source>
</reference>
<accession>A0ABD2PY01</accession>
<evidence type="ECO:0000313" key="4">
    <source>
        <dbReference type="Proteomes" id="UP001626550"/>
    </source>
</evidence>
<organism evidence="3 4">
    <name type="scientific">Cichlidogyrus casuarinus</name>
    <dbReference type="NCBI Taxonomy" id="1844966"/>
    <lineage>
        <taxon>Eukaryota</taxon>
        <taxon>Metazoa</taxon>
        <taxon>Spiralia</taxon>
        <taxon>Lophotrochozoa</taxon>
        <taxon>Platyhelminthes</taxon>
        <taxon>Monogenea</taxon>
        <taxon>Monopisthocotylea</taxon>
        <taxon>Dactylogyridea</taxon>
        <taxon>Ancyrocephalidae</taxon>
        <taxon>Cichlidogyrus</taxon>
    </lineage>
</organism>
<evidence type="ECO:0000256" key="1">
    <source>
        <dbReference type="SAM" id="MobiDB-lite"/>
    </source>
</evidence>
<evidence type="ECO:0000256" key="2">
    <source>
        <dbReference type="SAM" id="Phobius"/>
    </source>
</evidence>
<dbReference type="EMBL" id="JBJKFK010001789">
    <property type="protein sequence ID" value="KAL3312229.1"/>
    <property type="molecule type" value="Genomic_DNA"/>
</dbReference>
<keyword evidence="4" id="KW-1185">Reference proteome</keyword>
<evidence type="ECO:0000313" key="3">
    <source>
        <dbReference type="EMBL" id="KAL3312229.1"/>
    </source>
</evidence>
<feature type="region of interest" description="Disordered" evidence="1">
    <location>
        <begin position="406"/>
        <end position="465"/>
    </location>
</feature>